<feature type="transmembrane region" description="Helical" evidence="2">
    <location>
        <begin position="76"/>
        <end position="97"/>
    </location>
</feature>
<dbReference type="InterPro" id="IPR011990">
    <property type="entry name" value="TPR-like_helical_dom_sf"/>
</dbReference>
<reference evidence="3" key="2">
    <citation type="journal article" date="2021" name="Microbiome">
        <title>Successional dynamics and alternative stable states in a saline activated sludge microbial community over 9 years.</title>
        <authorList>
            <person name="Wang Y."/>
            <person name="Ye J."/>
            <person name="Ju F."/>
            <person name="Liu L."/>
            <person name="Boyd J.A."/>
            <person name="Deng Y."/>
            <person name="Parks D.H."/>
            <person name="Jiang X."/>
            <person name="Yin X."/>
            <person name="Woodcroft B.J."/>
            <person name="Tyson G.W."/>
            <person name="Hugenholtz P."/>
            <person name="Polz M.F."/>
            <person name="Zhang T."/>
        </authorList>
    </citation>
    <scope>NUCLEOTIDE SEQUENCE</scope>
    <source>
        <strain evidence="3">HKST-UBA02</strain>
    </source>
</reference>
<feature type="non-terminal residue" evidence="3">
    <location>
        <position position="428"/>
    </location>
</feature>
<comment type="caution">
    <text evidence="3">The sequence shown here is derived from an EMBL/GenBank/DDBJ whole genome shotgun (WGS) entry which is preliminary data.</text>
</comment>
<feature type="transmembrane region" description="Helical" evidence="2">
    <location>
        <begin position="13"/>
        <end position="32"/>
    </location>
</feature>
<organism evidence="3 4">
    <name type="scientific">Eiseniibacteriota bacterium</name>
    <dbReference type="NCBI Taxonomy" id="2212470"/>
    <lineage>
        <taxon>Bacteria</taxon>
        <taxon>Candidatus Eiseniibacteriota</taxon>
    </lineage>
</organism>
<feature type="transmembrane region" description="Helical" evidence="2">
    <location>
        <begin position="44"/>
        <end position="64"/>
    </location>
</feature>
<reference evidence="3" key="1">
    <citation type="submission" date="2020-04" db="EMBL/GenBank/DDBJ databases">
        <authorList>
            <person name="Zhang T."/>
        </authorList>
    </citation>
    <scope>NUCLEOTIDE SEQUENCE</scope>
    <source>
        <strain evidence="3">HKST-UBA02</strain>
    </source>
</reference>
<dbReference type="EMBL" id="JAGQHS010000332">
    <property type="protein sequence ID" value="MCA9759393.1"/>
    <property type="molecule type" value="Genomic_DNA"/>
</dbReference>
<evidence type="ECO:0000256" key="1">
    <source>
        <dbReference type="PROSITE-ProRule" id="PRU00339"/>
    </source>
</evidence>
<dbReference type="SUPFAM" id="SSF48452">
    <property type="entry name" value="TPR-like"/>
    <property type="match status" value="1"/>
</dbReference>
<dbReference type="InterPro" id="IPR019734">
    <property type="entry name" value="TPR_rpt"/>
</dbReference>
<keyword evidence="2" id="KW-0472">Membrane</keyword>
<evidence type="ECO:0000256" key="2">
    <source>
        <dbReference type="SAM" id="Phobius"/>
    </source>
</evidence>
<accession>A0A956NKD1</accession>
<keyword evidence="2" id="KW-0812">Transmembrane</keyword>
<protein>
    <recommendedName>
        <fullName evidence="5">Tetratricopeptide repeat protein</fullName>
    </recommendedName>
</protein>
<name>A0A956NKD1_UNCEI</name>
<sequence>MASFLKECLSRRVPQYVGAYLLVVWGVVQFVSFIEERYRLSGPLVEMVAGLLLLLLPTIVILAWSQGRPGKDPWSVRHLVSVLVNVGLAGLVLFALFRGEEIGAVTRTVEVVDENGQRIERSVPKAQSIQRIAIVPYQVLPANELEPWVGWAAADLLVMDLYQSLFVEIRQPIFLTDLYREDHFAVGRAIPRARLLQLAEDQHCDWLATGTVERTASGYRFVTELISPKTGATVSTIEASGPDLYGPTDETTPQLLRGIGVPDWAIDEMVDLPSRETHTDDEAALRRYFLGTLRFAIDRDYPSAAQELDAAVERDPTFALANVLRFTVHAFLQNVDISYEALQAAVDHEYRLPERVQFSLRTSQYLNLERDAERGLAVAEMWSELYPNDLDALRVLSQLHSLRGERDKLVHDYERMLEVDPGNADALG</sequence>
<gene>
    <name evidence="3" type="ORF">KDA27_26605</name>
</gene>
<dbReference type="AlphaFoldDB" id="A0A956NKD1"/>
<evidence type="ECO:0000313" key="3">
    <source>
        <dbReference type="EMBL" id="MCA9759393.1"/>
    </source>
</evidence>
<keyword evidence="1" id="KW-0802">TPR repeat</keyword>
<dbReference type="Gene3D" id="1.25.40.10">
    <property type="entry name" value="Tetratricopeptide repeat domain"/>
    <property type="match status" value="1"/>
</dbReference>
<dbReference type="PROSITE" id="PS50005">
    <property type="entry name" value="TPR"/>
    <property type="match status" value="1"/>
</dbReference>
<keyword evidence="2" id="KW-1133">Transmembrane helix</keyword>
<evidence type="ECO:0000313" key="4">
    <source>
        <dbReference type="Proteomes" id="UP000739538"/>
    </source>
</evidence>
<dbReference type="Proteomes" id="UP000739538">
    <property type="component" value="Unassembled WGS sequence"/>
</dbReference>
<feature type="repeat" description="TPR" evidence="1">
    <location>
        <begin position="390"/>
        <end position="423"/>
    </location>
</feature>
<proteinExistence type="predicted"/>
<evidence type="ECO:0008006" key="5">
    <source>
        <dbReference type="Google" id="ProtNLM"/>
    </source>
</evidence>